<name>X1LCI1_9ZZZZ</name>
<reference evidence="1" key="1">
    <citation type="journal article" date="2014" name="Front. Microbiol.">
        <title>High frequency of phylogenetically diverse reductive dehalogenase-homologous genes in deep subseafloor sedimentary metagenomes.</title>
        <authorList>
            <person name="Kawai M."/>
            <person name="Futagami T."/>
            <person name="Toyoda A."/>
            <person name="Takaki Y."/>
            <person name="Nishi S."/>
            <person name="Hori S."/>
            <person name="Arai W."/>
            <person name="Tsubouchi T."/>
            <person name="Morono Y."/>
            <person name="Uchiyama I."/>
            <person name="Ito T."/>
            <person name="Fujiyama A."/>
            <person name="Inagaki F."/>
            <person name="Takami H."/>
        </authorList>
    </citation>
    <scope>NUCLEOTIDE SEQUENCE</scope>
    <source>
        <strain evidence="1">Expedition CK06-06</strain>
    </source>
</reference>
<proteinExistence type="predicted"/>
<dbReference type="AlphaFoldDB" id="X1LCI1"/>
<organism evidence="1">
    <name type="scientific">marine sediment metagenome</name>
    <dbReference type="NCBI Taxonomy" id="412755"/>
    <lineage>
        <taxon>unclassified sequences</taxon>
        <taxon>metagenomes</taxon>
        <taxon>ecological metagenomes</taxon>
    </lineage>
</organism>
<protein>
    <recommendedName>
        <fullName evidence="2">Flagellar basal body rod protein N-terminal domain-containing protein</fullName>
    </recommendedName>
</protein>
<accession>X1LCI1</accession>
<evidence type="ECO:0008006" key="2">
    <source>
        <dbReference type="Google" id="ProtNLM"/>
    </source>
</evidence>
<gene>
    <name evidence="1" type="ORF">S03H2_68780</name>
</gene>
<sequence length="141" mass="16205">GLRMKLSSLITDNITELLIKIIEFTQRRQKILTQNINNIHSPGFAPKDLAVDEFSYLLTNAINEHTRSRCLVLCDTENIKFGTAGSFEAKPAVDKYARKILEENQDEYLELQINKLLENSLNQRIAAELLRQKQDMISILE</sequence>
<evidence type="ECO:0000313" key="1">
    <source>
        <dbReference type="EMBL" id="GAH91858.1"/>
    </source>
</evidence>
<feature type="non-terminal residue" evidence="1">
    <location>
        <position position="1"/>
    </location>
</feature>
<comment type="caution">
    <text evidence="1">The sequence shown here is derived from an EMBL/GenBank/DDBJ whole genome shotgun (WGS) entry which is preliminary data.</text>
</comment>
<dbReference type="EMBL" id="BARU01045289">
    <property type="protein sequence ID" value="GAH91858.1"/>
    <property type="molecule type" value="Genomic_DNA"/>
</dbReference>